<reference evidence="1 2" key="1">
    <citation type="submission" date="2017-10" db="EMBL/GenBank/DDBJ databases">
        <title>Extensive intraspecific genome diversity in a model arbuscular mycorrhizal fungus.</title>
        <authorList>
            <person name="Chen E.C.H."/>
            <person name="Morin E."/>
            <person name="Baudet D."/>
            <person name="Noel J."/>
            <person name="Ndikumana S."/>
            <person name="Charron P."/>
            <person name="St-Onge C."/>
            <person name="Giorgi J."/>
            <person name="Grigoriev I.V."/>
            <person name="Roux C."/>
            <person name="Martin F.M."/>
            <person name="Corradi N."/>
        </authorList>
    </citation>
    <scope>NUCLEOTIDE SEQUENCE [LARGE SCALE GENOMIC DNA]</scope>
    <source>
        <strain evidence="1 2">A1</strain>
    </source>
</reference>
<comment type="caution">
    <text evidence="1">The sequence shown here is derived from an EMBL/GenBank/DDBJ whole genome shotgun (WGS) entry which is preliminary data.</text>
</comment>
<dbReference type="VEuPathDB" id="FungiDB:FUN_011789"/>
<evidence type="ECO:0000313" key="1">
    <source>
        <dbReference type="EMBL" id="PKC63095.1"/>
    </source>
</evidence>
<protein>
    <submittedName>
        <fullName evidence="1">Uncharacterized protein</fullName>
    </submittedName>
</protein>
<dbReference type="VEuPathDB" id="FungiDB:RhiirFUN_016648"/>
<proteinExistence type="predicted"/>
<dbReference type="VEuPathDB" id="FungiDB:RhiirA1_464222"/>
<dbReference type="AlphaFoldDB" id="A0A2N0RIG4"/>
<dbReference type="EMBL" id="LLXH01000774">
    <property type="protein sequence ID" value="PKC63095.1"/>
    <property type="molecule type" value="Genomic_DNA"/>
</dbReference>
<sequence length="198" mass="22975">MINVSQNIDEFFVNLANIYLLNVINIFIEDLSAIFIQCFYLSQVVSFRIKNLLEANIKRVYSKVSMVQYDIIRIRRRVKRHNEELIASVNQTELAKWIEAGELYEEHEEVLLNQNERTYSGSVGVRRNHVDNDGNHIAGETFYGSSGKTNKKTGMKRYSRTFTKRATTTRGYDCQYCDKSTEPNGVSNFIRIHSTNVE</sequence>
<evidence type="ECO:0000313" key="2">
    <source>
        <dbReference type="Proteomes" id="UP000232688"/>
    </source>
</evidence>
<reference evidence="1 2" key="2">
    <citation type="submission" date="2017-10" db="EMBL/GenBank/DDBJ databases">
        <title>Genome analyses suggest a sexual origin of heterokaryosis in a supposedly ancient asexual fungus.</title>
        <authorList>
            <person name="Corradi N."/>
            <person name="Sedzielewska K."/>
            <person name="Noel J."/>
            <person name="Charron P."/>
            <person name="Farinelli L."/>
            <person name="Marton T."/>
            <person name="Kruger M."/>
            <person name="Pelin A."/>
            <person name="Brachmann A."/>
            <person name="Corradi N."/>
        </authorList>
    </citation>
    <scope>NUCLEOTIDE SEQUENCE [LARGE SCALE GENOMIC DNA]</scope>
    <source>
        <strain evidence="1 2">A1</strain>
    </source>
</reference>
<accession>A0A2N0RIG4</accession>
<organism evidence="1 2">
    <name type="scientific">Rhizophagus irregularis</name>
    <dbReference type="NCBI Taxonomy" id="588596"/>
    <lineage>
        <taxon>Eukaryota</taxon>
        <taxon>Fungi</taxon>
        <taxon>Fungi incertae sedis</taxon>
        <taxon>Mucoromycota</taxon>
        <taxon>Glomeromycotina</taxon>
        <taxon>Glomeromycetes</taxon>
        <taxon>Glomerales</taxon>
        <taxon>Glomeraceae</taxon>
        <taxon>Rhizophagus</taxon>
    </lineage>
</organism>
<name>A0A2N0RIG4_9GLOM</name>
<dbReference type="Proteomes" id="UP000232688">
    <property type="component" value="Unassembled WGS sequence"/>
</dbReference>
<gene>
    <name evidence="1" type="ORF">RhiirA1_464222</name>
</gene>